<dbReference type="Pfam" id="PF01149">
    <property type="entry name" value="Fapy_DNA_glyco"/>
    <property type="match status" value="1"/>
</dbReference>
<comment type="caution">
    <text evidence="12">The sequence shown here is derived from an EMBL/GenBank/DDBJ whole genome shotgun (WGS) entry which is preliminary data.</text>
</comment>
<dbReference type="OrthoDB" id="444592at2759"/>
<evidence type="ECO:0000313" key="12">
    <source>
        <dbReference type="EMBL" id="PGH18570.1"/>
    </source>
</evidence>
<evidence type="ECO:0000256" key="3">
    <source>
        <dbReference type="ARBA" id="ARBA00022763"/>
    </source>
</evidence>
<dbReference type="EMBL" id="PDNB01000003">
    <property type="protein sequence ID" value="PGH18570.1"/>
    <property type="molecule type" value="Genomic_DNA"/>
</dbReference>
<dbReference type="InterPro" id="IPR015886">
    <property type="entry name" value="H2TH_FPG"/>
</dbReference>
<keyword evidence="4" id="KW-0378">Hydrolase</keyword>
<dbReference type="SUPFAM" id="SSF46946">
    <property type="entry name" value="S13-like H2TH domain"/>
    <property type="match status" value="1"/>
</dbReference>
<keyword evidence="8" id="KW-0511">Multifunctional enzyme</keyword>
<dbReference type="Gene3D" id="1.10.8.50">
    <property type="match status" value="1"/>
</dbReference>
<dbReference type="SMART" id="SM01232">
    <property type="entry name" value="H2TH"/>
    <property type="match status" value="1"/>
</dbReference>
<evidence type="ECO:0000256" key="4">
    <source>
        <dbReference type="ARBA" id="ARBA00022801"/>
    </source>
</evidence>
<keyword evidence="6" id="KW-0234">DNA repair</keyword>
<dbReference type="GO" id="GO:0008534">
    <property type="term" value="F:oxidized purine nucleobase lesion DNA N-glycosylase activity"/>
    <property type="evidence" value="ECO:0007669"/>
    <property type="project" value="UniProtKB-EC"/>
</dbReference>
<evidence type="ECO:0000256" key="7">
    <source>
        <dbReference type="ARBA" id="ARBA00023239"/>
    </source>
</evidence>
<dbReference type="PANTHER" id="PTHR22993:SF9">
    <property type="entry name" value="FORMAMIDOPYRIMIDINE-DNA GLYCOSYLASE"/>
    <property type="match status" value="1"/>
</dbReference>
<gene>
    <name evidence="12" type="ORF">AJ79_00349</name>
</gene>
<keyword evidence="7" id="KW-0456">Lyase</keyword>
<dbReference type="SMART" id="SM00898">
    <property type="entry name" value="Fapy_DNA_glyco"/>
    <property type="match status" value="1"/>
</dbReference>
<feature type="region of interest" description="Disordered" evidence="10">
    <location>
        <begin position="296"/>
        <end position="382"/>
    </location>
</feature>
<evidence type="ECO:0000256" key="1">
    <source>
        <dbReference type="ARBA" id="ARBA00001668"/>
    </source>
</evidence>
<feature type="compositionally biased region" description="Basic residues" evidence="10">
    <location>
        <begin position="373"/>
        <end position="382"/>
    </location>
</feature>
<feature type="compositionally biased region" description="Basic and acidic residues" evidence="10">
    <location>
        <begin position="318"/>
        <end position="331"/>
    </location>
</feature>
<dbReference type="InterPro" id="IPR010979">
    <property type="entry name" value="Ribosomal_uS13-like_H2TH"/>
</dbReference>
<dbReference type="GO" id="GO:0008270">
    <property type="term" value="F:zinc ion binding"/>
    <property type="evidence" value="ECO:0007669"/>
    <property type="project" value="InterPro"/>
</dbReference>
<keyword evidence="3" id="KW-0227">DNA damage</keyword>
<comment type="similarity">
    <text evidence="2">Belongs to the FPG family.</text>
</comment>
<evidence type="ECO:0000256" key="10">
    <source>
        <dbReference type="SAM" id="MobiDB-lite"/>
    </source>
</evidence>
<keyword evidence="5" id="KW-0238">DNA-binding</keyword>
<dbReference type="InterPro" id="IPR035937">
    <property type="entry name" value="FPG_N"/>
</dbReference>
<dbReference type="GO" id="GO:0003906">
    <property type="term" value="F:DNA-(apurinic or apyrimidinic site) endonuclease activity"/>
    <property type="evidence" value="ECO:0007669"/>
    <property type="project" value="InterPro"/>
</dbReference>
<dbReference type="GO" id="GO:0003684">
    <property type="term" value="F:damaged DNA binding"/>
    <property type="evidence" value="ECO:0007669"/>
    <property type="project" value="InterPro"/>
</dbReference>
<protein>
    <submittedName>
        <fullName evidence="12">Formamidopyrimidine-DNA glycosylase</fullName>
    </submittedName>
</protein>
<dbReference type="PANTHER" id="PTHR22993">
    <property type="entry name" value="FORMAMIDOPYRIMIDINE-DNA GLYCOSYLASE"/>
    <property type="match status" value="1"/>
</dbReference>
<evidence type="ECO:0000256" key="5">
    <source>
        <dbReference type="ARBA" id="ARBA00023125"/>
    </source>
</evidence>
<evidence type="ECO:0000313" key="13">
    <source>
        <dbReference type="Proteomes" id="UP000223968"/>
    </source>
</evidence>
<dbReference type="FunFam" id="1.10.8.50:FF:000009">
    <property type="entry name" value="Formamidopyrimidine-DNA glycosylase"/>
    <property type="match status" value="1"/>
</dbReference>
<accession>A0A2B7YBJ7</accession>
<feature type="compositionally biased region" description="Polar residues" evidence="10">
    <location>
        <begin position="360"/>
        <end position="372"/>
    </location>
</feature>
<evidence type="ECO:0000256" key="9">
    <source>
        <dbReference type="ARBA" id="ARBA00023295"/>
    </source>
</evidence>
<proteinExistence type="inferred from homology"/>
<evidence type="ECO:0000256" key="8">
    <source>
        <dbReference type="ARBA" id="ARBA00023268"/>
    </source>
</evidence>
<dbReference type="SUPFAM" id="SSF81624">
    <property type="entry name" value="N-terminal domain of MutM-like DNA repair proteins"/>
    <property type="match status" value="1"/>
</dbReference>
<sequence>MPELAEVARIVHYIRKYLVGKTITKVHAQDDPVVFGKAGTTGAEIRKHMEGKKIVDSGQQGKYFWMIMSSPPHPVMHFGMTGWLKLRNVDTQYYRTPPPASEDEPWPPKFWKFMLVTDDSEIEAAFVDARRLGRVRLVDCPGSDIRKYTPLKENGPDPVMDKDTVTVDWLRKKVASKKVPIKALLLDQANISGIGNWMGDEILYHAKIHPEQYSNTLQNGQVEQLHSAIHYVCSTSVDLLGNSEQFPADWLFNHRWSKGKKNQSQKLPSGDRIEFVTVGGRTSAVVPAVQKKTGPVAADVGGEATEGDEPPKKKRGTIKKENKEAENGHDKKATKKATPRKGQAETAVKSEEAKGKKQKASSQEDTGASTSTKRGRSLRTRK</sequence>
<dbReference type="GO" id="GO:0006284">
    <property type="term" value="P:base-excision repair"/>
    <property type="evidence" value="ECO:0007669"/>
    <property type="project" value="InterPro"/>
</dbReference>
<evidence type="ECO:0000256" key="6">
    <source>
        <dbReference type="ARBA" id="ARBA00023204"/>
    </source>
</evidence>
<dbReference type="CDD" id="cd08972">
    <property type="entry name" value="PF_Nei_N"/>
    <property type="match status" value="1"/>
</dbReference>
<reference evidence="12 13" key="1">
    <citation type="submission" date="2017-10" db="EMBL/GenBank/DDBJ databases">
        <title>Comparative genomics in systemic dimorphic fungi from Ajellomycetaceae.</title>
        <authorList>
            <person name="Munoz J.F."/>
            <person name="Mcewen J.G."/>
            <person name="Clay O.K."/>
            <person name="Cuomo C.A."/>
        </authorList>
    </citation>
    <scope>NUCLEOTIDE SEQUENCE [LARGE SCALE GENOMIC DNA]</scope>
    <source>
        <strain evidence="12 13">UAMH5409</strain>
    </source>
</reference>
<name>A0A2B7YBJ7_9EURO</name>
<keyword evidence="9" id="KW-0326">Glycosidase</keyword>
<dbReference type="InterPro" id="IPR012319">
    <property type="entry name" value="FPG_cat"/>
</dbReference>
<keyword evidence="13" id="KW-1185">Reference proteome</keyword>
<dbReference type="Gene3D" id="3.20.190.10">
    <property type="entry name" value="MutM-like, N-terminal"/>
    <property type="match status" value="1"/>
</dbReference>
<dbReference type="AlphaFoldDB" id="A0A2B7YBJ7"/>
<evidence type="ECO:0000259" key="11">
    <source>
        <dbReference type="PROSITE" id="PS51068"/>
    </source>
</evidence>
<evidence type="ECO:0000256" key="2">
    <source>
        <dbReference type="ARBA" id="ARBA00009409"/>
    </source>
</evidence>
<comment type="catalytic activity">
    <reaction evidence="1">
        <text>Hydrolysis of DNA containing ring-opened 7-methylguanine residues, releasing 2,6-diamino-4-hydroxy-5-(N-methyl)formamidopyrimidine.</text>
        <dbReference type="EC" id="3.2.2.23"/>
    </reaction>
</comment>
<dbReference type="GO" id="GO:0005634">
    <property type="term" value="C:nucleus"/>
    <property type="evidence" value="ECO:0007669"/>
    <property type="project" value="TreeGrafter"/>
</dbReference>
<dbReference type="STRING" id="1447875.A0A2B7YBJ7"/>
<feature type="domain" description="Formamidopyrimidine-DNA glycosylase catalytic" evidence="11">
    <location>
        <begin position="2"/>
        <end position="133"/>
    </location>
</feature>
<dbReference type="Proteomes" id="UP000223968">
    <property type="component" value="Unassembled WGS sequence"/>
</dbReference>
<dbReference type="GO" id="GO:0016829">
    <property type="term" value="F:lyase activity"/>
    <property type="evidence" value="ECO:0007669"/>
    <property type="project" value="UniProtKB-KW"/>
</dbReference>
<dbReference type="Pfam" id="PF06831">
    <property type="entry name" value="H2TH"/>
    <property type="match status" value="1"/>
</dbReference>
<organism evidence="12 13">
    <name type="scientific">Helicocarpus griseus UAMH5409</name>
    <dbReference type="NCBI Taxonomy" id="1447875"/>
    <lineage>
        <taxon>Eukaryota</taxon>
        <taxon>Fungi</taxon>
        <taxon>Dikarya</taxon>
        <taxon>Ascomycota</taxon>
        <taxon>Pezizomycotina</taxon>
        <taxon>Eurotiomycetes</taxon>
        <taxon>Eurotiomycetidae</taxon>
        <taxon>Onygenales</taxon>
        <taxon>Ajellomycetaceae</taxon>
        <taxon>Helicocarpus</taxon>
    </lineage>
</organism>
<dbReference type="PROSITE" id="PS51068">
    <property type="entry name" value="FPG_CAT"/>
    <property type="match status" value="1"/>
</dbReference>